<comment type="function">
    <text evidence="1">Exerts its effect at some terminal stage of cytochrome c oxidase synthesis, probably by being involved in the insertion of the copper B into subunit I.</text>
</comment>
<evidence type="ECO:0000256" key="2">
    <source>
        <dbReference type="ARBA" id="ARBA00004382"/>
    </source>
</evidence>
<sequence length="186" mass="20842">MNPDAKKTLKRLLIAVPLMFAFGFALVPLYDVFCEVTGINGKVFQSEHDGDLVNEDGRPIALQFISTNNENMPWIFKPSKEVMDISTGKYYSATFYVKNTTNKKMVAQAVPSVAPSNAAAHLKKLECFCFEQQELMPGEEATLPVRLLVSNELPENIKNVILSYTIFDITDYESEALAHHNMDMGN</sequence>
<dbReference type="InterPro" id="IPR023471">
    <property type="entry name" value="CtaG/Cox11_dom_sf"/>
</dbReference>
<dbReference type="EMBL" id="SHBI01000005">
    <property type="protein sequence ID" value="RZO21376.1"/>
    <property type="molecule type" value="Genomic_DNA"/>
</dbReference>
<dbReference type="GO" id="GO:0005507">
    <property type="term" value="F:copper ion binding"/>
    <property type="evidence" value="ECO:0007669"/>
    <property type="project" value="InterPro"/>
</dbReference>
<comment type="similarity">
    <text evidence="3">Belongs to the COX11/CtaG family.</text>
</comment>
<dbReference type="NCBIfam" id="NF003465">
    <property type="entry name" value="PRK05089.1"/>
    <property type="match status" value="1"/>
</dbReference>
<organism evidence="11 12">
    <name type="scientific">SAR86 cluster bacterium</name>
    <dbReference type="NCBI Taxonomy" id="2030880"/>
    <lineage>
        <taxon>Bacteria</taxon>
        <taxon>Pseudomonadati</taxon>
        <taxon>Pseudomonadota</taxon>
        <taxon>Gammaproteobacteria</taxon>
        <taxon>SAR86 cluster</taxon>
    </lineage>
</organism>
<keyword evidence="7 10" id="KW-1133">Transmembrane helix</keyword>
<proteinExistence type="inferred from homology"/>
<evidence type="ECO:0000256" key="9">
    <source>
        <dbReference type="ARBA" id="ARBA00023136"/>
    </source>
</evidence>
<dbReference type="Pfam" id="PF04442">
    <property type="entry name" value="CtaG_Cox11"/>
    <property type="match status" value="1"/>
</dbReference>
<evidence type="ECO:0000256" key="5">
    <source>
        <dbReference type="ARBA" id="ARBA00022692"/>
    </source>
</evidence>
<protein>
    <recommendedName>
        <fullName evidence="4">Cytochrome c oxidase assembly protein CtaG</fullName>
    </recommendedName>
</protein>
<dbReference type="Proteomes" id="UP000315782">
    <property type="component" value="Unassembled WGS sequence"/>
</dbReference>
<evidence type="ECO:0000313" key="11">
    <source>
        <dbReference type="EMBL" id="RZO21376.1"/>
    </source>
</evidence>
<evidence type="ECO:0000256" key="6">
    <source>
        <dbReference type="ARBA" id="ARBA00022968"/>
    </source>
</evidence>
<comment type="caution">
    <text evidence="11">The sequence shown here is derived from an EMBL/GenBank/DDBJ whole genome shotgun (WGS) entry which is preliminary data.</text>
</comment>
<keyword evidence="8" id="KW-0186">Copper</keyword>
<evidence type="ECO:0000256" key="4">
    <source>
        <dbReference type="ARBA" id="ARBA00015384"/>
    </source>
</evidence>
<dbReference type="PANTHER" id="PTHR21320">
    <property type="entry name" value="CYTOCHROME C OXIDASE ASSEMBLY PROTEIN COX11-RELATED"/>
    <property type="match status" value="1"/>
</dbReference>
<name>A0A520MJF4_9GAMM</name>
<evidence type="ECO:0000256" key="1">
    <source>
        <dbReference type="ARBA" id="ARBA00004007"/>
    </source>
</evidence>
<dbReference type="GO" id="GO:0005886">
    <property type="term" value="C:plasma membrane"/>
    <property type="evidence" value="ECO:0007669"/>
    <property type="project" value="UniProtKB-SubCell"/>
</dbReference>
<gene>
    <name evidence="11" type="ORF">EVA96_01575</name>
</gene>
<reference evidence="11 12" key="1">
    <citation type="submission" date="2019-02" db="EMBL/GenBank/DDBJ databases">
        <title>Prokaryotic population dynamics and viral predation in marine succession experiment using metagenomics: the confinement effect.</title>
        <authorList>
            <person name="Haro-Moreno J.M."/>
            <person name="Rodriguez-Valera F."/>
            <person name="Lopez-Perez M."/>
        </authorList>
    </citation>
    <scope>NUCLEOTIDE SEQUENCE [LARGE SCALE GENOMIC DNA]</scope>
    <source>
        <strain evidence="11">MED-G163</strain>
    </source>
</reference>
<evidence type="ECO:0000256" key="10">
    <source>
        <dbReference type="SAM" id="Phobius"/>
    </source>
</evidence>
<comment type="subcellular location">
    <subcellularLocation>
        <location evidence="2">Cell inner membrane</location>
        <topology evidence="2">Single-pass type II membrane protein</topology>
        <orientation evidence="2">Periplasmic side</orientation>
    </subcellularLocation>
</comment>
<evidence type="ECO:0000256" key="7">
    <source>
        <dbReference type="ARBA" id="ARBA00022989"/>
    </source>
</evidence>
<dbReference type="PIRSF" id="PIRSF005413">
    <property type="entry name" value="COX11"/>
    <property type="match status" value="1"/>
</dbReference>
<dbReference type="AlphaFoldDB" id="A0A520MJF4"/>
<evidence type="ECO:0000256" key="3">
    <source>
        <dbReference type="ARBA" id="ARBA00009620"/>
    </source>
</evidence>
<dbReference type="Gene3D" id="2.60.370.10">
    <property type="entry name" value="Ctag/Cox11"/>
    <property type="match status" value="1"/>
</dbReference>
<keyword evidence="6" id="KW-0735">Signal-anchor</keyword>
<evidence type="ECO:0000313" key="12">
    <source>
        <dbReference type="Proteomes" id="UP000315782"/>
    </source>
</evidence>
<keyword evidence="9 10" id="KW-0472">Membrane</keyword>
<dbReference type="InterPro" id="IPR007533">
    <property type="entry name" value="Cyt_c_oxidase_assmbl_CtaG"/>
</dbReference>
<feature type="transmembrane region" description="Helical" evidence="10">
    <location>
        <begin position="12"/>
        <end position="30"/>
    </location>
</feature>
<dbReference type="PANTHER" id="PTHR21320:SF3">
    <property type="entry name" value="CYTOCHROME C OXIDASE ASSEMBLY PROTEIN COX11, MITOCHONDRIAL-RELATED"/>
    <property type="match status" value="1"/>
</dbReference>
<dbReference type="SUPFAM" id="SSF110111">
    <property type="entry name" value="Ctag/Cox11"/>
    <property type="match status" value="1"/>
</dbReference>
<accession>A0A520MJF4</accession>
<keyword evidence="5 10" id="KW-0812">Transmembrane</keyword>
<evidence type="ECO:0000256" key="8">
    <source>
        <dbReference type="ARBA" id="ARBA00023008"/>
    </source>
</evidence>